<evidence type="ECO:0000256" key="1">
    <source>
        <dbReference type="SAM" id="Phobius"/>
    </source>
</evidence>
<dbReference type="Proteomes" id="UP000241818">
    <property type="component" value="Unassembled WGS sequence"/>
</dbReference>
<evidence type="ECO:0000313" key="2">
    <source>
        <dbReference type="EMBL" id="PSS07020.1"/>
    </source>
</evidence>
<keyword evidence="1" id="KW-0472">Membrane</keyword>
<feature type="transmembrane region" description="Helical" evidence="1">
    <location>
        <begin position="16"/>
        <end position="42"/>
    </location>
</feature>
<feature type="transmembrane region" description="Helical" evidence="1">
    <location>
        <begin position="74"/>
        <end position="95"/>
    </location>
</feature>
<keyword evidence="3" id="KW-1185">Reference proteome</keyword>
<evidence type="ECO:0000313" key="3">
    <source>
        <dbReference type="Proteomes" id="UP000241818"/>
    </source>
</evidence>
<sequence length="96" mass="11176">MRSNFWSSPNTHARPLLYFYFSSLPSLHILLSPYHILFYSILFPTPSRHSLLLRKTIARTGATKTYDSSLFLSFFYYANMCYPGYSGVILIVYAFI</sequence>
<protein>
    <submittedName>
        <fullName evidence="2">Uncharacterized protein</fullName>
    </submittedName>
</protein>
<dbReference type="RefSeq" id="XP_024716676.1">
    <property type="nucleotide sequence ID" value="XM_024864028.1"/>
</dbReference>
<name>A0A2T3APT7_AMORE</name>
<keyword evidence="1" id="KW-1133">Transmembrane helix</keyword>
<accession>A0A2T3APT7</accession>
<dbReference type="EMBL" id="KZ679019">
    <property type="protein sequence ID" value="PSS07020.1"/>
    <property type="molecule type" value="Genomic_DNA"/>
</dbReference>
<dbReference type="GeneID" id="36572109"/>
<gene>
    <name evidence="2" type="ORF">M430DRAFT_191583</name>
</gene>
<reference evidence="2 3" key="1">
    <citation type="journal article" date="2018" name="New Phytol.">
        <title>Comparative genomics and transcriptomics depict ericoid mycorrhizal fungi as versatile saprotrophs and plant mutualists.</title>
        <authorList>
            <person name="Martino E."/>
            <person name="Morin E."/>
            <person name="Grelet G.A."/>
            <person name="Kuo A."/>
            <person name="Kohler A."/>
            <person name="Daghino S."/>
            <person name="Barry K.W."/>
            <person name="Cichocki N."/>
            <person name="Clum A."/>
            <person name="Dockter R.B."/>
            <person name="Hainaut M."/>
            <person name="Kuo R.C."/>
            <person name="LaButti K."/>
            <person name="Lindahl B.D."/>
            <person name="Lindquist E.A."/>
            <person name="Lipzen A."/>
            <person name="Khouja H.R."/>
            <person name="Magnuson J."/>
            <person name="Murat C."/>
            <person name="Ohm R.A."/>
            <person name="Singer S.W."/>
            <person name="Spatafora J.W."/>
            <person name="Wang M."/>
            <person name="Veneault-Fourrey C."/>
            <person name="Henrissat B."/>
            <person name="Grigoriev I.V."/>
            <person name="Martin F.M."/>
            <person name="Perotto S."/>
        </authorList>
    </citation>
    <scope>NUCLEOTIDE SEQUENCE [LARGE SCALE GENOMIC DNA]</scope>
    <source>
        <strain evidence="2 3">ATCC 22711</strain>
    </source>
</reference>
<dbReference type="AlphaFoldDB" id="A0A2T3APT7"/>
<proteinExistence type="predicted"/>
<organism evidence="2 3">
    <name type="scientific">Amorphotheca resinae ATCC 22711</name>
    <dbReference type="NCBI Taxonomy" id="857342"/>
    <lineage>
        <taxon>Eukaryota</taxon>
        <taxon>Fungi</taxon>
        <taxon>Dikarya</taxon>
        <taxon>Ascomycota</taxon>
        <taxon>Pezizomycotina</taxon>
        <taxon>Leotiomycetes</taxon>
        <taxon>Helotiales</taxon>
        <taxon>Amorphothecaceae</taxon>
        <taxon>Amorphotheca</taxon>
    </lineage>
</organism>
<dbReference type="InParanoid" id="A0A2T3APT7"/>
<keyword evidence="1" id="KW-0812">Transmembrane</keyword>